<keyword evidence="2" id="KW-1185">Reference proteome</keyword>
<evidence type="ECO:0000313" key="1">
    <source>
        <dbReference type="EMBL" id="KRX02800.1"/>
    </source>
</evidence>
<dbReference type="InParanoid" id="A0A0V0QLC1"/>
<reference evidence="1 2" key="1">
    <citation type="journal article" date="2015" name="Sci. Rep.">
        <title>Genome of the facultative scuticociliatosis pathogen Pseudocohnilembus persalinus provides insight into its virulence through horizontal gene transfer.</title>
        <authorList>
            <person name="Xiong J."/>
            <person name="Wang G."/>
            <person name="Cheng J."/>
            <person name="Tian M."/>
            <person name="Pan X."/>
            <person name="Warren A."/>
            <person name="Jiang C."/>
            <person name="Yuan D."/>
            <person name="Miao W."/>
        </authorList>
    </citation>
    <scope>NUCLEOTIDE SEQUENCE [LARGE SCALE GENOMIC DNA]</scope>
    <source>
        <strain evidence="1">36N120E</strain>
    </source>
</reference>
<proteinExistence type="predicted"/>
<comment type="caution">
    <text evidence="1">The sequence shown here is derived from an EMBL/GenBank/DDBJ whole genome shotgun (WGS) entry which is preliminary data.</text>
</comment>
<dbReference type="EMBL" id="LDAU01000151">
    <property type="protein sequence ID" value="KRX02800.1"/>
    <property type="molecule type" value="Genomic_DNA"/>
</dbReference>
<dbReference type="OMA" id="CLELTEW"/>
<dbReference type="Proteomes" id="UP000054937">
    <property type="component" value="Unassembled WGS sequence"/>
</dbReference>
<gene>
    <name evidence="1" type="ORF">PPERSA_04003</name>
</gene>
<evidence type="ECO:0000313" key="2">
    <source>
        <dbReference type="Proteomes" id="UP000054937"/>
    </source>
</evidence>
<sequence length="115" mass="13576">MAKEEPQSNLAKYFLEAADYLSIINDQDINKIMHNPKTAKAFNYISVCYDLELQPTRKTCILAHMFQGLCKQQTEKYMNCQKQFKTNPEMQKICKEDTMELMNCIDLNMYNMLEQ</sequence>
<organism evidence="1 2">
    <name type="scientific">Pseudocohnilembus persalinus</name>
    <name type="common">Ciliate</name>
    <dbReference type="NCBI Taxonomy" id="266149"/>
    <lineage>
        <taxon>Eukaryota</taxon>
        <taxon>Sar</taxon>
        <taxon>Alveolata</taxon>
        <taxon>Ciliophora</taxon>
        <taxon>Intramacronucleata</taxon>
        <taxon>Oligohymenophorea</taxon>
        <taxon>Scuticociliatia</taxon>
        <taxon>Philasterida</taxon>
        <taxon>Pseudocohnilembidae</taxon>
        <taxon>Pseudocohnilembus</taxon>
    </lineage>
</organism>
<protein>
    <submittedName>
        <fullName evidence="1">Uncharacterized protein</fullName>
    </submittedName>
</protein>
<name>A0A0V0QLC1_PSEPJ</name>
<dbReference type="AlphaFoldDB" id="A0A0V0QLC1"/>
<accession>A0A0V0QLC1</accession>